<dbReference type="EMBL" id="PENI01000006">
    <property type="protein sequence ID" value="RMB85597.1"/>
    <property type="molecule type" value="Genomic_DNA"/>
</dbReference>
<sequence length="182" mass="19312">MTAPTLFAPEVPAATTAAGPRPAPAPGISFTVYGLPAPQGSKRHVGNGVMIESSKKVKPWRQDVKQAALDAVAGLADWTPLDGPLVASMVFTFARPKGHYRTGRNAHLLRDSAPARPHGMPDLSKILRSTEDALKGIVWADDARVVGYARLGKFYAGTDVPDVLSMPGCAIRVWPFDEAVSG</sequence>
<dbReference type="OrthoDB" id="3732467at2"/>
<dbReference type="InterPro" id="IPR008822">
    <property type="entry name" value="Endonuclease_RusA-like"/>
</dbReference>
<name>A0A3M0I8N0_9ACTN</name>
<dbReference type="SUPFAM" id="SSF103084">
    <property type="entry name" value="Holliday junction resolvase RusA"/>
    <property type="match status" value="1"/>
</dbReference>
<evidence type="ECO:0000313" key="2">
    <source>
        <dbReference type="Proteomes" id="UP000270471"/>
    </source>
</evidence>
<dbReference type="GO" id="GO:0006281">
    <property type="term" value="P:DNA repair"/>
    <property type="evidence" value="ECO:0007669"/>
    <property type="project" value="InterPro"/>
</dbReference>
<proteinExistence type="predicted"/>
<gene>
    <name evidence="1" type="ORF">CTZ28_12455</name>
</gene>
<evidence type="ECO:0000313" key="1">
    <source>
        <dbReference type="EMBL" id="RMB85597.1"/>
    </source>
</evidence>
<dbReference type="Gene3D" id="3.30.1330.70">
    <property type="entry name" value="Holliday junction resolvase RusA"/>
    <property type="match status" value="1"/>
</dbReference>
<reference evidence="1 2" key="1">
    <citation type="submission" date="2017-11" db="EMBL/GenBank/DDBJ databases">
        <title>Draft genome of actinobacteria isolated from guarana (Paullinia cupana (Mart.) Ducke.</title>
        <authorList>
            <person name="Siqueira K.A."/>
            <person name="Liotti R.G."/>
            <person name="Mendes T.A.O."/>
            <person name="Soares M.A."/>
        </authorList>
    </citation>
    <scope>NUCLEOTIDE SEQUENCE [LARGE SCALE GENOMIC DNA]</scope>
    <source>
        <strain evidence="1 2">193</strain>
    </source>
</reference>
<accession>A0A3M0I8N0</accession>
<dbReference type="InterPro" id="IPR036614">
    <property type="entry name" value="RusA-like_sf"/>
</dbReference>
<organism evidence="1 2">
    <name type="scientific">Streptomyces shenzhenensis</name>
    <dbReference type="NCBI Taxonomy" id="943815"/>
    <lineage>
        <taxon>Bacteria</taxon>
        <taxon>Bacillati</taxon>
        <taxon>Actinomycetota</taxon>
        <taxon>Actinomycetes</taxon>
        <taxon>Kitasatosporales</taxon>
        <taxon>Streptomycetaceae</taxon>
        <taxon>Streptomyces</taxon>
    </lineage>
</organism>
<keyword evidence="2" id="KW-1185">Reference proteome</keyword>
<protein>
    <submittedName>
        <fullName evidence="1">Uncharacterized protein</fullName>
    </submittedName>
</protein>
<dbReference type="GO" id="GO:0006310">
    <property type="term" value="P:DNA recombination"/>
    <property type="evidence" value="ECO:0007669"/>
    <property type="project" value="InterPro"/>
</dbReference>
<dbReference type="GO" id="GO:0000287">
    <property type="term" value="F:magnesium ion binding"/>
    <property type="evidence" value="ECO:0007669"/>
    <property type="project" value="InterPro"/>
</dbReference>
<comment type="caution">
    <text evidence="1">The sequence shown here is derived from an EMBL/GenBank/DDBJ whole genome shotgun (WGS) entry which is preliminary data.</text>
</comment>
<dbReference type="AlphaFoldDB" id="A0A3M0I8N0"/>
<dbReference type="Pfam" id="PF05866">
    <property type="entry name" value="RusA"/>
    <property type="match status" value="1"/>
</dbReference>
<dbReference type="Proteomes" id="UP000270471">
    <property type="component" value="Unassembled WGS sequence"/>
</dbReference>
<dbReference type="RefSeq" id="WP_121889419.1">
    <property type="nucleotide sequence ID" value="NZ_PENI01000006.1"/>
</dbReference>